<gene>
    <name evidence="1" type="ORF">LFW2832_00786</name>
</gene>
<reference evidence="1 2" key="1">
    <citation type="submission" date="2019-08" db="EMBL/GenBank/DDBJ databases">
        <authorList>
            <person name="Vazquez-Campos X."/>
        </authorList>
    </citation>
    <scope>NUCLEOTIDE SEQUENCE [LARGE SCALE GENOMIC DNA]</scope>
    <source>
        <strain evidence="1">LFW-283_2</strain>
    </source>
</reference>
<dbReference type="AlphaFoldDB" id="A0A5E4LTG4"/>
<proteinExistence type="predicted"/>
<accession>A0A5E4LTG4</accession>
<dbReference type="Proteomes" id="UP000789941">
    <property type="component" value="Unassembled WGS sequence"/>
</dbReference>
<sequence>MADKAYDVINQSWKSTTKVLFGEPLGEMKDYYDYLKEPLVGKSVKSIISGKNIFVTSNHYPKEAKFFDYNDEITGATILSKPIDVNQIRDIDSLFEAVEEKFIYSGNKVLGNSKFVENSDNITDSNYVLDSSMIVNGKYIAYCYMLRNNDYCFASTSSGDSSMLVRCLYNNSLKRCFECSLTVSSSDCYFCHNANGSSDCMFTFNVHAKRNMIGNVQLSKEQYAALKAKLISEMAQDLKKKHRTVSIMDIIGEERGG</sequence>
<protein>
    <submittedName>
        <fullName evidence="1">Uncharacterized protein</fullName>
    </submittedName>
</protein>
<dbReference type="EMBL" id="CABMJJ010000009">
    <property type="protein sequence ID" value="VVC04187.1"/>
    <property type="molecule type" value="Genomic_DNA"/>
</dbReference>
<evidence type="ECO:0000313" key="1">
    <source>
        <dbReference type="EMBL" id="VVC04187.1"/>
    </source>
</evidence>
<name>A0A5E4LTG4_9ARCH</name>
<organism evidence="1 2">
    <name type="scientific">Candidatus Bilamarchaeum dharawalense</name>
    <dbReference type="NCBI Taxonomy" id="2885759"/>
    <lineage>
        <taxon>Archaea</taxon>
        <taxon>Candidatus Micrarchaeota</taxon>
        <taxon>Candidatus Micrarchaeia</taxon>
        <taxon>Candidatus Anstonellales</taxon>
        <taxon>Candidatus Bilamarchaeaceae</taxon>
        <taxon>Candidatus Bilamarchaeum</taxon>
    </lineage>
</organism>
<evidence type="ECO:0000313" key="2">
    <source>
        <dbReference type="Proteomes" id="UP000789941"/>
    </source>
</evidence>
<comment type="caution">
    <text evidence="1">The sequence shown here is derived from an EMBL/GenBank/DDBJ whole genome shotgun (WGS) entry which is preliminary data.</text>
</comment>